<evidence type="ECO:0000313" key="3">
    <source>
        <dbReference type="Proteomes" id="UP001149607"/>
    </source>
</evidence>
<reference evidence="2" key="1">
    <citation type="submission" date="2024-02" db="EMBL/GenBank/DDBJ databases">
        <title>Neisseria leonii sp. nov.</title>
        <authorList>
            <person name="Boutroux M."/>
            <person name="Favre-Rochex S."/>
            <person name="Gorgette O."/>
            <person name="Touak G."/>
            <person name="Muhle E."/>
            <person name="Chesneau O."/>
            <person name="Clermont D."/>
            <person name="Rahi P."/>
        </authorList>
    </citation>
    <scope>NUCLEOTIDE SEQUENCE</scope>
    <source>
        <strain evidence="2">51.81</strain>
    </source>
</reference>
<evidence type="ECO:0000256" key="1">
    <source>
        <dbReference type="SAM" id="MobiDB-lite"/>
    </source>
</evidence>
<protein>
    <submittedName>
        <fullName evidence="2">Hemagglutinin repeat-containing protein</fullName>
    </submittedName>
</protein>
<name>A0AAQ3XI17_9NEIS</name>
<proteinExistence type="predicted"/>
<gene>
    <name evidence="2" type="ORF">V9W64_08780</name>
</gene>
<dbReference type="Proteomes" id="UP001149607">
    <property type="component" value="Chromosome"/>
</dbReference>
<dbReference type="RefSeq" id="WP_274584860.1">
    <property type="nucleotide sequence ID" value="NZ_CP145811.1"/>
</dbReference>
<feature type="region of interest" description="Disordered" evidence="1">
    <location>
        <begin position="808"/>
        <end position="837"/>
    </location>
</feature>
<accession>A0AAQ3XI17</accession>
<evidence type="ECO:0000313" key="2">
    <source>
        <dbReference type="EMBL" id="WWY02782.1"/>
    </source>
</evidence>
<dbReference type="EMBL" id="CP146598">
    <property type="protein sequence ID" value="WWY02782.1"/>
    <property type="molecule type" value="Genomic_DNA"/>
</dbReference>
<organism evidence="2 3">
    <name type="scientific">Neisseria leonii</name>
    <dbReference type="NCBI Taxonomy" id="2995413"/>
    <lineage>
        <taxon>Bacteria</taxon>
        <taxon>Pseudomonadati</taxon>
        <taxon>Pseudomonadota</taxon>
        <taxon>Betaproteobacteria</taxon>
        <taxon>Neisseriales</taxon>
        <taxon>Neisseriaceae</taxon>
        <taxon>Neisseria</taxon>
    </lineage>
</organism>
<sequence>MTASGNRWLNSDSRILLGGRLHSDGLKEELKNEGTAGRGRTETIGRQYLSTWEKRWYDKKRRPRRVEKGHDAYTPVRTFTHELENPAVAFQANASVTKPQNLTETATPAPTAVTHTGSAAVPVQTPGAATGLPSSSLYTVNPANPAYLVETDPAFADYKKWLGSDYMLNALATDPDHMHKRLGDGYYEQKLINEQVARLTGYRRLNGYRSDEEQFQALMDAGITFAREQRLSPGITLSEEQIARLTGDIIWLETQTLTLTDGSTADVLVPRVYLTAKPGDLHVHGGLISAGKLAAGGAGSIINNGTLAGRQTVDLSADNIKNSGLIQGSKIRLRGSGVDIEGGTVSADTLLTVEADRLRIASATGNSGSGTDGRTETGRIAGLYITNTSDGLLSLKAGQSIDFTAAGLHNKAANGQTQIVSGGRINLDTAKLSSHSRQGGWGDKNRRRLTRTSEAGTQIKASGDILIAAKDNLDIRQGSIVSDNGRTTLSGRNVHITEGRQTLDLDQSVYGKSRGIASKQTSLDRYRRQHDEAVGSRIEGKEVVVRAEQDVNVRGSNVVSDGLTLLRAGHDVNITAAENTYSDHEFHERKRAGWRGGYKDGLVSVGAGKSSQKLNQDDASTGLTASRIGNTTGNTAMIAGNRLTTEAAVLASGGDILLQGRDVWLNTGHTASQSSISIQTKQSGVSAGLTVNPFDAAKTGYHRNMRGSGYSGSAVGKTIQRDDAAGKAVYAAATGGVSTVGHQKSSENRHSGGTRAAVTDISAQGSLNIIATGGNIRSEGAKLSAEGHALLSAAESIDLGFARDTAAQSGRRKRSGFSMDNREAVPFGTFNDRSEAQGSLDKATGTQLSVGGTAVLQAQKGDIDIVGSSLAARDDVTLSAGRHINIRSARNSQARSERQIGSGIGTAVISDTEHFAGWMKNRQDGSSSQIGRGKSQVGSLDGHVNIQAGGSYTQQVADVAAAGDINITAEHADILDDHNSGSSNQSGRDLKIGTFAKVSSPLIDLANAAEGAVKSKADGRTRALQTLAAGAQAYSAYHTSATGGALVKAEAGFGFKTAGSSQNRSQNISQGNVLNVGGNLNIRSTEADIRLQHTRAQAAGTIRLDSAADLTLEAGQSARASDGKNSSFGISAGVGVSVGAQTGVYAYAEAGGGKGRNRYFAQTHDGTTLKAGRIELYSRGDTALKGAAASADRIDTGIKGRLKNQTLRCTCARNWRARSLCGLVKNASGSASSTIRP</sequence>
<dbReference type="Pfam" id="PF13332">
    <property type="entry name" value="Fil_haemagg_2"/>
    <property type="match status" value="4"/>
</dbReference>
<keyword evidence="3" id="KW-1185">Reference proteome</keyword>
<dbReference type="GO" id="GO:0003824">
    <property type="term" value="F:catalytic activity"/>
    <property type="evidence" value="ECO:0007669"/>
    <property type="project" value="UniProtKB-ARBA"/>
</dbReference>
<dbReference type="AlphaFoldDB" id="A0AAQ3XI17"/>
<dbReference type="InterPro" id="IPR025157">
    <property type="entry name" value="Hemagglutinin_rpt"/>
</dbReference>